<gene>
    <name evidence="5" type="ORF">BK816_01405</name>
</gene>
<evidence type="ECO:0000256" key="1">
    <source>
        <dbReference type="SAM" id="MobiDB-lite"/>
    </source>
</evidence>
<dbReference type="InterPro" id="IPR013783">
    <property type="entry name" value="Ig-like_fold"/>
</dbReference>
<dbReference type="GO" id="GO:0005975">
    <property type="term" value="P:carbohydrate metabolic process"/>
    <property type="evidence" value="ECO:0007669"/>
    <property type="project" value="UniProtKB-ARBA"/>
</dbReference>
<proteinExistence type="predicted"/>
<feature type="signal peptide" evidence="3">
    <location>
        <begin position="1"/>
        <end position="19"/>
    </location>
</feature>
<evidence type="ECO:0000256" key="2">
    <source>
        <dbReference type="SAM" id="Phobius"/>
    </source>
</evidence>
<evidence type="ECO:0000256" key="3">
    <source>
        <dbReference type="SAM" id="SignalP"/>
    </source>
</evidence>
<keyword evidence="2" id="KW-1133">Transmembrane helix</keyword>
<feature type="compositionally biased region" description="Basic and acidic residues" evidence="1">
    <location>
        <begin position="89"/>
        <end position="101"/>
    </location>
</feature>
<reference evidence="5 6" key="1">
    <citation type="submission" date="2016-10" db="EMBL/GenBank/DDBJ databases">
        <title>Actinomyces aegypiusis sp. nov., isolated from the Aegypius monachus in Qinghai Tibet Plateau China.</title>
        <authorList>
            <person name="Wang Y."/>
        </authorList>
    </citation>
    <scope>NUCLEOTIDE SEQUENCE [LARGE SCALE GENOMIC DNA]</scope>
    <source>
        <strain evidence="5 6">VUL4_3</strain>
    </source>
</reference>
<evidence type="ECO:0000259" key="4">
    <source>
        <dbReference type="Pfam" id="PF17802"/>
    </source>
</evidence>
<dbReference type="SUPFAM" id="SSF117074">
    <property type="entry name" value="Hypothetical protein PA1324"/>
    <property type="match status" value="1"/>
</dbReference>
<accession>A0A1D9MIJ9</accession>
<sequence>MLKRVGVGLVAMLVSAGVAVPVLTNATAENQIADNTNVVSASETPESTVVPKLDLSKEAPKGVGPIGIAAEPAAVTNEPLPLDQADQGRPSEKEITVDLKTPEASPTPVPSPKGPLEKNDIATVEAPQAVTPETTVAPLVATPEQPKRRVRRALDDAPAPVPDGAPGEPVLVRNGPSLLTFKLVQESAGIGQDGRGRCVINSANGYPIGDNTTTDHNVCAGGPARYRIEVNPKTKANPIKIELDPFWEIMDPDDSGVTRRLPTITANQANISGVSMTVGDNGKLIITASANNNQSAKFYLDIATVEPRRSSLAAGNPRGVFRLKLRAENVSEVASATPEPGAPTPEPVVHEPVPAATADHDLHVLTTTRLDQTPYNITSDPNPITINKRQYIGVQAYSNLTHTWNTSQAKVPQGGYNDQGMVYQVSEDEITRYTLEIPTDQDGLRLFPADQVLVSYDGGELEPAKVDADGNPYVEGRYGKGNGGYQRVPFKIYVPTRNLDKTAPVPLSTRLDVVDSEGNFTVVKNIFGEPSNIPALDGVNGLGNNEVDPGTGQACSFNTSVASVDAASRPLRASSGAPNNNCAVQTVDLRRCKPGDDTDPKNTGCAPSDKDDESVRGVDPRSRKNFWEFVPGAYDPPKYQNRAPISDSFVHVWASSLEGENNPSVCVSWKPKSQKFVYSGSDWDNFVQVGHNTSAPGIPSVFPFAKIYVTDKDVTNNGNPDCSDLSQWKLIYAKRDPSDPEDKTENVNIAPASAFGGMQNVSGFMIKLPGVPAQLRTTEFTYRATTGDPIWVSKNSPKVVHEDGQVRIYYPGNPVPQVVDPSTVGYEYIEGKTFYITTNYLRVANEVTRAEWNPDTQKDEIMRRDVWSPARKDFILQPTAKVTVDAGATANQVMADNVSESEVTMYNVPRIIIENGVPLVVNSEDNEGNPNQVILRYYPSRCLTVDTEKLQPGMELHGEADYSDPKNCGPDPSYYLERLYTLSDQPNTTGDPSKDPFFTPRWGEANASRTAATFQNWNNRIKIPVKTPPWASPRMKFDIYNTIAVTGMKQFVNPATGELTSPEQTALLPQEDSYNVGNPSVNIQSITVPNVAVLSTKKSISNQLNPIDDGFSQQLTLMNATAAPFGKTQFIDVFPYNGDKGEGVKWRSTDYHGEYWLRELPQTIVAKSPPKDQELDPTKVKDIPAEDMPVFYYTTQDPNTVSMCPTNADAEDMKFCTARAKRIPLDTKPSPADIWQPLTQEVIDQQGKPGAKHITAIRVDIPHVYEEAAYTINLKFKTWANLRTDQYDNDFGVSSVHMTDRAPAQAPIPNPSIIKAKVYAAKIEGKVYWDLAQSATIEPDDPPAEGYKVALLYEDGSPVLGEACTPTLNADGSVDPDSDCVPMTEPGPDGTPVLIRDYQGNPVGRLKRITYTDKDGYYAFDNVAKGTYKTEITLKNPRNKVLQAGLGKDKLVINDIVIQNKPPAVVNGLVVQEVNTANDYGLVVVVDLKVHKVNYDNKALPGARFSVFNDNDGNVGDLFKSRHEEGVPTPEDGQPVGEDGKTEIDSADFQWRNLGVNKWYWLAETKSPAGHELLAQPVRFKMNYHGEIEFGDGKSDFIIGSKGVENDIPFGDITVKDVDQATLPASGGRGVIYSLAFGTILLGAAVVLRRKYATQN</sequence>
<feature type="region of interest" description="Disordered" evidence="1">
    <location>
        <begin position="591"/>
        <end position="619"/>
    </location>
</feature>
<feature type="region of interest" description="Disordered" evidence="1">
    <location>
        <begin position="1521"/>
        <end position="1540"/>
    </location>
</feature>
<dbReference type="InterPro" id="IPR041033">
    <property type="entry name" value="SpaA_PFL_dom_1"/>
</dbReference>
<keyword evidence="6" id="KW-1185">Reference proteome</keyword>
<protein>
    <recommendedName>
        <fullName evidence="4">SpaA-like prealbumin fold domain-containing protein</fullName>
    </recommendedName>
</protein>
<dbReference type="KEGG" id="avu:BK816_01405"/>
<dbReference type="STRING" id="1912795.BK816_01405"/>
<keyword evidence="2" id="KW-0812">Transmembrane</keyword>
<feature type="region of interest" description="Disordered" evidence="1">
    <location>
        <begin position="74"/>
        <end position="117"/>
    </location>
</feature>
<feature type="domain" description="SpaA-like prealbumin fold" evidence="4">
    <location>
        <begin position="1487"/>
        <end position="1590"/>
    </location>
</feature>
<dbReference type="Proteomes" id="UP000176288">
    <property type="component" value="Chromosome"/>
</dbReference>
<organism evidence="5 6">
    <name type="scientific">Boudabousia tangfeifanii</name>
    <dbReference type="NCBI Taxonomy" id="1912795"/>
    <lineage>
        <taxon>Bacteria</taxon>
        <taxon>Bacillati</taxon>
        <taxon>Actinomycetota</taxon>
        <taxon>Actinomycetes</taxon>
        <taxon>Actinomycetales</taxon>
        <taxon>Actinomycetaceae</taxon>
        <taxon>Boudabousia</taxon>
    </lineage>
</organism>
<feature type="chain" id="PRO_5038531454" description="SpaA-like prealbumin fold domain-containing protein" evidence="3">
    <location>
        <begin position="20"/>
        <end position="1656"/>
    </location>
</feature>
<dbReference type="Gene3D" id="2.60.40.10">
    <property type="entry name" value="Immunoglobulins"/>
    <property type="match status" value="2"/>
</dbReference>
<name>A0A1D9MIJ9_9ACTO</name>
<dbReference type="Pfam" id="PF17802">
    <property type="entry name" value="SpaA"/>
    <property type="match status" value="1"/>
</dbReference>
<feature type="compositionally biased region" description="Basic and acidic residues" evidence="1">
    <location>
        <begin position="591"/>
        <end position="600"/>
    </location>
</feature>
<keyword evidence="2" id="KW-0472">Membrane</keyword>
<evidence type="ECO:0000313" key="6">
    <source>
        <dbReference type="Proteomes" id="UP000176288"/>
    </source>
</evidence>
<keyword evidence="3" id="KW-0732">Signal</keyword>
<feature type="transmembrane region" description="Helical" evidence="2">
    <location>
        <begin position="1630"/>
        <end position="1648"/>
    </location>
</feature>
<dbReference type="EMBL" id="CP017812">
    <property type="protein sequence ID" value="AOZ72114.1"/>
    <property type="molecule type" value="Genomic_DNA"/>
</dbReference>
<evidence type="ECO:0000313" key="5">
    <source>
        <dbReference type="EMBL" id="AOZ72114.1"/>
    </source>
</evidence>